<comment type="caution">
    <text evidence="1">The sequence shown here is derived from an EMBL/GenBank/DDBJ whole genome shotgun (WGS) entry which is preliminary data.</text>
</comment>
<dbReference type="EMBL" id="AQHR01000088">
    <property type="protein sequence ID" value="EON76081.1"/>
    <property type="molecule type" value="Genomic_DNA"/>
</dbReference>
<evidence type="ECO:0000313" key="1">
    <source>
        <dbReference type="EMBL" id="EON76081.1"/>
    </source>
</evidence>
<dbReference type="Proteomes" id="UP000013909">
    <property type="component" value="Unassembled WGS sequence"/>
</dbReference>
<organism evidence="1 2">
    <name type="scientific">Lunatimonas lonarensis</name>
    <dbReference type="NCBI Taxonomy" id="1232681"/>
    <lineage>
        <taxon>Bacteria</taxon>
        <taxon>Pseudomonadati</taxon>
        <taxon>Bacteroidota</taxon>
        <taxon>Cytophagia</taxon>
        <taxon>Cytophagales</taxon>
        <taxon>Cyclobacteriaceae</taxon>
    </lineage>
</organism>
<name>R7ZPP6_9BACT</name>
<gene>
    <name evidence="1" type="ORF">ADIS_3209</name>
</gene>
<reference evidence="1 2" key="1">
    <citation type="submission" date="2013-02" db="EMBL/GenBank/DDBJ databases">
        <title>A novel strain isolated from Lonar lake, Maharashtra, India.</title>
        <authorList>
            <person name="Singh A."/>
        </authorList>
    </citation>
    <scope>NUCLEOTIDE SEQUENCE [LARGE SCALE GENOMIC DNA]</scope>
    <source>
        <strain evidence="1 2">AK24</strain>
    </source>
</reference>
<protein>
    <submittedName>
        <fullName evidence="1">Uncharacterized protein</fullName>
    </submittedName>
</protein>
<evidence type="ECO:0000313" key="2">
    <source>
        <dbReference type="Proteomes" id="UP000013909"/>
    </source>
</evidence>
<keyword evidence="2" id="KW-1185">Reference proteome</keyword>
<proteinExistence type="predicted"/>
<dbReference type="AlphaFoldDB" id="R7ZPP6"/>
<sequence>MTTRFILAKIIKTLLECVTFLGKEFQELGKRRMVTLNSLRQPLIQGLMPVVGVI</sequence>
<accession>R7ZPP6</accession>